<evidence type="ECO:0000313" key="1">
    <source>
        <dbReference type="EMBL" id="MTW22477.1"/>
    </source>
</evidence>
<comment type="caution">
    <text evidence="1">The sequence shown here is derived from an EMBL/GenBank/DDBJ whole genome shotgun (WGS) entry which is preliminary data.</text>
</comment>
<protein>
    <submittedName>
        <fullName evidence="1">Type III secretion chaperone SycN</fullName>
    </submittedName>
</protein>
<accession>A0A6N8EIZ7</accession>
<dbReference type="Pfam" id="PF21665">
    <property type="entry name" value="Type_III_SycN"/>
    <property type="match status" value="1"/>
</dbReference>
<dbReference type="AlphaFoldDB" id="A0A6N8EIZ7"/>
<dbReference type="InterPro" id="IPR012673">
    <property type="entry name" value="T3SS_SynN"/>
</dbReference>
<dbReference type="Proteomes" id="UP000434044">
    <property type="component" value="Unassembled WGS sequence"/>
</dbReference>
<organism evidence="1 2">
    <name type="scientific">Allochromatium palmeri</name>
    <dbReference type="NCBI Taxonomy" id="231048"/>
    <lineage>
        <taxon>Bacteria</taxon>
        <taxon>Pseudomonadati</taxon>
        <taxon>Pseudomonadota</taxon>
        <taxon>Gammaproteobacteria</taxon>
        <taxon>Chromatiales</taxon>
        <taxon>Chromatiaceae</taxon>
        <taxon>Allochromatium</taxon>
    </lineage>
</organism>
<evidence type="ECO:0000313" key="2">
    <source>
        <dbReference type="Proteomes" id="UP000434044"/>
    </source>
</evidence>
<proteinExistence type="predicted"/>
<gene>
    <name evidence="1" type="primary">sycN</name>
    <name evidence="1" type="ORF">GJ668_15490</name>
</gene>
<dbReference type="CDD" id="cd17031">
    <property type="entry name" value="T3SC_IA_SycN-like"/>
    <property type="match status" value="1"/>
</dbReference>
<dbReference type="EMBL" id="WNKT01000042">
    <property type="protein sequence ID" value="MTW22477.1"/>
    <property type="molecule type" value="Genomic_DNA"/>
</dbReference>
<dbReference type="OrthoDB" id="6195587at2"/>
<dbReference type="GO" id="GO:0009306">
    <property type="term" value="P:protein secretion"/>
    <property type="evidence" value="ECO:0007669"/>
    <property type="project" value="InterPro"/>
</dbReference>
<dbReference type="Gene3D" id="3.30.1460.10">
    <property type="match status" value="1"/>
</dbReference>
<sequence length="125" mass="14150">MIGSVIDAFAHGLGLTDFSWSRCRGVAVFAFDRRGTLYLEEHPEGLLMYLSRDFDARESVRARLTQALRLCHYRHSWPFVVQAGLRESSHLVFLVRLPLAEVTLPALEQALDLLTRLHDQTASAV</sequence>
<name>A0A6N8EIZ7_9GAMM</name>
<reference evidence="1 2" key="1">
    <citation type="submission" date="2019-11" db="EMBL/GenBank/DDBJ databases">
        <title>Whole-genome sequence of the anaerobic purple sulfur bacterium Allochromatium palmeri DSM 15591.</title>
        <authorList>
            <person name="Kyndt J.A."/>
            <person name="Meyer T.E."/>
        </authorList>
    </citation>
    <scope>NUCLEOTIDE SEQUENCE [LARGE SCALE GENOMIC DNA]</scope>
    <source>
        <strain evidence="1 2">DSM 15591</strain>
    </source>
</reference>
<dbReference type="RefSeq" id="WP_155451040.1">
    <property type="nucleotide sequence ID" value="NZ_WNKT01000042.1"/>
</dbReference>
<dbReference type="SUPFAM" id="SSF69635">
    <property type="entry name" value="Type III secretory system chaperone-like"/>
    <property type="match status" value="1"/>
</dbReference>
<keyword evidence="2" id="KW-1185">Reference proteome</keyword>
<dbReference type="NCBIfam" id="TIGR02503">
    <property type="entry name" value="type_III_SycN"/>
    <property type="match status" value="1"/>
</dbReference>